<name>B6HFW4_PENRW</name>
<dbReference type="eggNOG" id="ENOG502QTA0">
    <property type="taxonomic scope" value="Eukaryota"/>
</dbReference>
<dbReference type="OMA" id="KIHVDFC"/>
<protein>
    <submittedName>
        <fullName evidence="3">Pc20g10710 protein</fullName>
    </submittedName>
</protein>
<proteinExistence type="predicted"/>
<organism evidence="3 4">
    <name type="scientific">Penicillium rubens (strain ATCC 28089 / DSM 1075 / NRRL 1951 / Wisconsin 54-1255)</name>
    <name type="common">Penicillium chrysogenum</name>
    <dbReference type="NCBI Taxonomy" id="500485"/>
    <lineage>
        <taxon>Eukaryota</taxon>
        <taxon>Fungi</taxon>
        <taxon>Dikarya</taxon>
        <taxon>Ascomycota</taxon>
        <taxon>Pezizomycotina</taxon>
        <taxon>Eurotiomycetes</taxon>
        <taxon>Eurotiomycetidae</taxon>
        <taxon>Eurotiales</taxon>
        <taxon>Aspergillaceae</taxon>
        <taxon>Penicillium</taxon>
        <taxon>Penicillium chrysogenum species complex</taxon>
    </lineage>
</organism>
<evidence type="ECO:0000313" key="3">
    <source>
        <dbReference type="EMBL" id="CAP86400.1"/>
    </source>
</evidence>
<evidence type="ECO:0000256" key="1">
    <source>
        <dbReference type="ARBA" id="ARBA00023242"/>
    </source>
</evidence>
<dbReference type="Proteomes" id="UP000000724">
    <property type="component" value="Contig Pc00c20"/>
</dbReference>
<dbReference type="Pfam" id="PF04082">
    <property type="entry name" value="Fungal_trans"/>
    <property type="match status" value="1"/>
</dbReference>
<evidence type="ECO:0000259" key="2">
    <source>
        <dbReference type="SMART" id="SM00906"/>
    </source>
</evidence>
<dbReference type="VEuPathDB" id="FungiDB:PCH_Pc20g10710"/>
<dbReference type="SMART" id="SM00906">
    <property type="entry name" value="Fungal_trans"/>
    <property type="match status" value="1"/>
</dbReference>
<keyword evidence="4" id="KW-1185">Reference proteome</keyword>
<feature type="domain" description="Xylanolytic transcriptional activator regulatory" evidence="2">
    <location>
        <begin position="296"/>
        <end position="369"/>
    </location>
</feature>
<dbReference type="PANTHER" id="PTHR46910:SF32">
    <property type="entry name" value="TRANSCRIPTION FACTOR DOMAIN-CONTAINING PROTEIN-RELATED"/>
    <property type="match status" value="1"/>
</dbReference>
<dbReference type="GO" id="GO:0006351">
    <property type="term" value="P:DNA-templated transcription"/>
    <property type="evidence" value="ECO:0007669"/>
    <property type="project" value="InterPro"/>
</dbReference>
<dbReference type="HOGENOM" id="CLU_006926_3_2_1"/>
<dbReference type="GO" id="GO:0008270">
    <property type="term" value="F:zinc ion binding"/>
    <property type="evidence" value="ECO:0007669"/>
    <property type="project" value="InterPro"/>
</dbReference>
<dbReference type="InterPro" id="IPR050987">
    <property type="entry name" value="AtrR-like"/>
</dbReference>
<dbReference type="OrthoDB" id="3548654at2759"/>
<sequence length="659" mass="72918">MAPGDTSERRSSRANKRMTKAYISDLNDRIAALQHRVDQATTPGSTERHRTDPICGNTTGLLPSEEAHALDPGIHDSSAEAYRCRERVENKTPLTNPLAFHITDWVPDPTGNPLFMGTSSGWAFSRRVLGMTHEKLTGTPLFPDPEKLLFDDHVYNLNWDGNRSNYPADVFDVSNLPTADFAEYLISSVKFHCGQLFYLFDDQDFRKKFAIFQKNPAVEARSSPLWFCHYLLLLAFGKTFVLHSSGPQGPAGAEHFIHAMQCMPDFTFYNADPIERIQVMCCAALYLQSIHSRGSAYRMIGHALRLALEYGMHTEMHGICLDVDFVQRSRLVWWTVYVLERRMSSLLGVPMGISEESISALFPSASTLGQSSIALEMQVMLCQILAKVDLTVYGIEGKLDIRYLSATQSVLRDIASVTERLSGSFVLFPNGSMTGTSRISAHLHILEHQCIILTLRPLLYIFLQSKLGQSDPALMDWLRSGTVKALLHVCVESAQQTLRILSALLEQGILETFMPFDLDATSMSTISLLLAAAIDPSLVQDHSPWTRLAYSILDYMSARGNPCARLILSESKQLDNELAQLASGTYLTSAALPADSRDMGSLAAIIPSSVPGGSNHSTELGLADMGQHYELTSNQLMDLANSIDLDSLTWPFSPIGQGL</sequence>
<dbReference type="InterPro" id="IPR007219">
    <property type="entry name" value="XnlR_reg_dom"/>
</dbReference>
<dbReference type="EMBL" id="AM920435">
    <property type="protein sequence ID" value="CAP86400.1"/>
    <property type="molecule type" value="Genomic_DNA"/>
</dbReference>
<keyword evidence="1" id="KW-0539">Nucleus</keyword>
<accession>B6HFW4</accession>
<dbReference type="CDD" id="cd12148">
    <property type="entry name" value="fungal_TF_MHR"/>
    <property type="match status" value="1"/>
</dbReference>
<dbReference type="PANTHER" id="PTHR46910">
    <property type="entry name" value="TRANSCRIPTION FACTOR PDR1"/>
    <property type="match status" value="1"/>
</dbReference>
<evidence type="ECO:0000313" key="4">
    <source>
        <dbReference type="Proteomes" id="UP000000724"/>
    </source>
</evidence>
<gene>
    <name evidence="3" type="ORF">Pc20g10710</name>
    <name evidence="3" type="ORF">PCH_Pc20g10710</name>
</gene>
<reference evidence="3 4" key="1">
    <citation type="journal article" date="2008" name="Nat. Biotechnol.">
        <title>Genome sequencing and analysis of the filamentous fungus Penicillium chrysogenum.</title>
        <authorList>
            <person name="van den Berg M.A."/>
            <person name="Albang R."/>
            <person name="Albermann K."/>
            <person name="Badger J.H."/>
            <person name="Daran J.-M."/>
            <person name="Driessen A.J.M."/>
            <person name="Garcia-Estrada C."/>
            <person name="Fedorova N.D."/>
            <person name="Harris D.M."/>
            <person name="Heijne W.H.M."/>
            <person name="Joardar V.S."/>
            <person name="Kiel J.A.K.W."/>
            <person name="Kovalchuk A."/>
            <person name="Martin J.F."/>
            <person name="Nierman W.C."/>
            <person name="Nijland J.G."/>
            <person name="Pronk J.T."/>
            <person name="Roubos J.A."/>
            <person name="van der Klei I.J."/>
            <person name="van Peij N.N.M.E."/>
            <person name="Veenhuis M."/>
            <person name="von Doehren H."/>
            <person name="Wagner C."/>
            <person name="Wortman J.R."/>
            <person name="Bovenberg R.A.L."/>
        </authorList>
    </citation>
    <scope>NUCLEOTIDE SEQUENCE [LARGE SCALE GENOMIC DNA]</scope>
    <source>
        <strain evidence="4">ATCC 28089 / DSM 1075 / NRRL 1951 / Wisconsin 54-1255</strain>
    </source>
</reference>
<dbReference type="GO" id="GO:0003677">
    <property type="term" value="F:DNA binding"/>
    <property type="evidence" value="ECO:0007669"/>
    <property type="project" value="InterPro"/>
</dbReference>
<dbReference type="AlphaFoldDB" id="B6HFW4"/>
<dbReference type="GO" id="GO:0003700">
    <property type="term" value="F:DNA-binding transcription factor activity"/>
    <property type="evidence" value="ECO:0007669"/>
    <property type="project" value="InterPro"/>
</dbReference>
<dbReference type="BioCyc" id="PCHR:PC20G10710-MONOMER"/>